<protein>
    <submittedName>
        <fullName evidence="5">Type-1 restriction enzyme MjaXIP specificity protein</fullName>
    </submittedName>
</protein>
<evidence type="ECO:0000259" key="4">
    <source>
        <dbReference type="Pfam" id="PF01420"/>
    </source>
</evidence>
<sequence>MNRELPKGWVWTNLENCVDILDSQRKPINAEERQERIQNKKESDLYPYYGATGQIGWIDGHIFDEELILLGEDGAPFLDFSKDKAYLIKGKTWVNNHAHVLRAIENIANNLYICHYLNIFDYRNFITGTTRYKLNQSQMRKINIPLPPLAEQQRIVNKIEELFTNLDKGVESLNQAKSKLKIYRQAILKYAMEGKLTEKWREENKDKIKQTSNSLENINIKRELPYGWTSTYLKNIILEIKKINPKEKPDHVFIYIDIASIDNKKQIITRPKTYLGKNAPARARQLIKEGDILFSTVRTYLRNMAIVTKEYDNQVASTGFCVLRSSNVNYKWLFYLIQTDFFLNPLNEIQRGTNYPAVRNSDILSQIVPIPPLEEQHIIVERIEKLFSLADYIEDTVDSKLEESKVLRQSILKKAFEGKLVPQDPNDEPAEILLEKIKMEKSNKGKTIQEKLVQ</sequence>
<dbReference type="InterPro" id="IPR044946">
    <property type="entry name" value="Restrct_endonuc_typeI_TRD_sf"/>
</dbReference>
<accession>A0A150IVI1</accession>
<reference evidence="5 6" key="1">
    <citation type="journal article" date="2016" name="ISME J.">
        <title>Chasing the elusive Euryarchaeota class WSA2: genomes reveal a uniquely fastidious methyl-reducing methanogen.</title>
        <authorList>
            <person name="Nobu M.K."/>
            <person name="Narihiro T."/>
            <person name="Kuroda K."/>
            <person name="Mei R."/>
            <person name="Liu W.T."/>
        </authorList>
    </citation>
    <scope>NUCLEOTIDE SEQUENCE [LARGE SCALE GENOMIC DNA]</scope>
    <source>
        <strain evidence="5">U1lsi0528_Bin089</strain>
    </source>
</reference>
<dbReference type="Proteomes" id="UP000075578">
    <property type="component" value="Unassembled WGS sequence"/>
</dbReference>
<comment type="caution">
    <text evidence="5">The sequence shown here is derived from an EMBL/GenBank/DDBJ whole genome shotgun (WGS) entry which is preliminary data.</text>
</comment>
<dbReference type="AlphaFoldDB" id="A0A150IVI1"/>
<dbReference type="Pfam" id="PF01420">
    <property type="entry name" value="Methylase_S"/>
    <property type="match status" value="2"/>
</dbReference>
<dbReference type="CDD" id="cd17262">
    <property type="entry name" value="RMtype1_S_Aco12261I-TRD2-CR2"/>
    <property type="match status" value="1"/>
</dbReference>
<name>A0A150IVI1_9EURY</name>
<dbReference type="PATRIC" id="fig|1705564.3.peg.1639"/>
<keyword evidence="3" id="KW-0238">DNA-binding</keyword>
<dbReference type="SUPFAM" id="SSF116734">
    <property type="entry name" value="DNA methylase specificity domain"/>
    <property type="match status" value="2"/>
</dbReference>
<evidence type="ECO:0000256" key="3">
    <source>
        <dbReference type="ARBA" id="ARBA00023125"/>
    </source>
</evidence>
<evidence type="ECO:0000256" key="1">
    <source>
        <dbReference type="ARBA" id="ARBA00010923"/>
    </source>
</evidence>
<dbReference type="GO" id="GO:0009307">
    <property type="term" value="P:DNA restriction-modification system"/>
    <property type="evidence" value="ECO:0007669"/>
    <property type="project" value="UniProtKB-KW"/>
</dbReference>
<evidence type="ECO:0000313" key="5">
    <source>
        <dbReference type="EMBL" id="KYC48875.1"/>
    </source>
</evidence>
<dbReference type="GO" id="GO:0003677">
    <property type="term" value="F:DNA binding"/>
    <property type="evidence" value="ECO:0007669"/>
    <property type="project" value="UniProtKB-KW"/>
</dbReference>
<dbReference type="InterPro" id="IPR051212">
    <property type="entry name" value="Type-I_RE_S_subunit"/>
</dbReference>
<feature type="domain" description="Type I restriction modification DNA specificity" evidence="4">
    <location>
        <begin position="276"/>
        <end position="402"/>
    </location>
</feature>
<feature type="domain" description="Type I restriction modification DNA specificity" evidence="4">
    <location>
        <begin position="39"/>
        <end position="166"/>
    </location>
</feature>
<organism evidence="5 6">
    <name type="scientific">Candidatus Methanofastidiosum methylothiophilum</name>
    <dbReference type="NCBI Taxonomy" id="1705564"/>
    <lineage>
        <taxon>Archaea</taxon>
        <taxon>Methanobacteriati</taxon>
        <taxon>Methanobacteriota</taxon>
        <taxon>Stenosarchaea group</taxon>
        <taxon>Candidatus Methanofastidiosia</taxon>
        <taxon>Candidatus Methanofastidiosales</taxon>
        <taxon>Candidatus Methanofastidiosaceae</taxon>
        <taxon>Candidatus Methanofastidiosum</taxon>
    </lineage>
</organism>
<dbReference type="PANTHER" id="PTHR43140:SF1">
    <property type="entry name" value="TYPE I RESTRICTION ENZYME ECOKI SPECIFICITY SUBUNIT"/>
    <property type="match status" value="1"/>
</dbReference>
<dbReference type="PANTHER" id="PTHR43140">
    <property type="entry name" value="TYPE-1 RESTRICTION ENZYME ECOKI SPECIFICITY PROTEIN"/>
    <property type="match status" value="1"/>
</dbReference>
<dbReference type="InterPro" id="IPR000055">
    <property type="entry name" value="Restrct_endonuc_typeI_TRD"/>
</dbReference>
<dbReference type="EMBL" id="LNGD01000127">
    <property type="protein sequence ID" value="KYC48875.1"/>
    <property type="molecule type" value="Genomic_DNA"/>
</dbReference>
<evidence type="ECO:0000256" key="2">
    <source>
        <dbReference type="ARBA" id="ARBA00022747"/>
    </source>
</evidence>
<comment type="similarity">
    <text evidence="1">Belongs to the type-I restriction system S methylase family.</text>
</comment>
<dbReference type="Gene3D" id="3.90.220.20">
    <property type="entry name" value="DNA methylase specificity domains"/>
    <property type="match status" value="2"/>
</dbReference>
<gene>
    <name evidence="5" type="ORF">AMQ74_01546</name>
</gene>
<proteinExistence type="inferred from homology"/>
<keyword evidence="2" id="KW-0680">Restriction system</keyword>
<evidence type="ECO:0000313" key="6">
    <source>
        <dbReference type="Proteomes" id="UP000075578"/>
    </source>
</evidence>